<proteinExistence type="predicted"/>
<feature type="region of interest" description="Disordered" evidence="1">
    <location>
        <begin position="27"/>
        <end position="55"/>
    </location>
</feature>
<gene>
    <name evidence="3" type="ORF">AYI70_g2237</name>
    <name evidence="2" type="ORF">AYI70_g6678</name>
</gene>
<accession>A0A1R1XP20</accession>
<comment type="caution">
    <text evidence="2">The sequence shown here is derived from an EMBL/GenBank/DDBJ whole genome shotgun (WGS) entry which is preliminary data.</text>
</comment>
<evidence type="ECO:0000313" key="2">
    <source>
        <dbReference type="EMBL" id="OMJ16325.1"/>
    </source>
</evidence>
<evidence type="ECO:0000313" key="4">
    <source>
        <dbReference type="Proteomes" id="UP000187283"/>
    </source>
</evidence>
<sequence>MFSDLYVSVRRSQEDLAPEVLAWREVKSEKDSSSEYSNDSTSMPSLVNQEPELGSEDIEVLARPLSTLRVEREMTFSDVVSPGAQRYARLGSNPHDLAQRY</sequence>
<keyword evidence="4" id="KW-1185">Reference proteome</keyword>
<dbReference type="EMBL" id="LSSN01000533">
    <property type="protein sequence ID" value="OMJ23484.1"/>
    <property type="molecule type" value="Genomic_DNA"/>
</dbReference>
<reference evidence="2 4" key="1">
    <citation type="submission" date="2017-01" db="EMBL/GenBank/DDBJ databases">
        <authorList>
            <person name="Mah S.A."/>
            <person name="Swanson W.J."/>
            <person name="Moy G.W."/>
            <person name="Vacquier V.D."/>
        </authorList>
    </citation>
    <scope>NUCLEOTIDE SEQUENCE [LARGE SCALE GENOMIC DNA]</scope>
    <source>
        <strain evidence="2 4">GSMNP</strain>
    </source>
</reference>
<organism evidence="2 4">
    <name type="scientific">Smittium culicis</name>
    <dbReference type="NCBI Taxonomy" id="133412"/>
    <lineage>
        <taxon>Eukaryota</taxon>
        <taxon>Fungi</taxon>
        <taxon>Fungi incertae sedis</taxon>
        <taxon>Zoopagomycota</taxon>
        <taxon>Kickxellomycotina</taxon>
        <taxon>Harpellomycetes</taxon>
        <taxon>Harpellales</taxon>
        <taxon>Legeriomycetaceae</taxon>
        <taxon>Smittium</taxon>
    </lineage>
</organism>
<evidence type="ECO:0000256" key="1">
    <source>
        <dbReference type="SAM" id="MobiDB-lite"/>
    </source>
</evidence>
<dbReference type="EMBL" id="LSSN01002372">
    <property type="protein sequence ID" value="OMJ16325.1"/>
    <property type="molecule type" value="Genomic_DNA"/>
</dbReference>
<name>A0A1R1XP20_9FUNG</name>
<dbReference type="AlphaFoldDB" id="A0A1R1XP20"/>
<evidence type="ECO:0000313" key="3">
    <source>
        <dbReference type="EMBL" id="OMJ23484.1"/>
    </source>
</evidence>
<protein>
    <submittedName>
        <fullName evidence="2">Uncharacterized protein</fullName>
    </submittedName>
</protein>
<dbReference type="Proteomes" id="UP000187283">
    <property type="component" value="Unassembled WGS sequence"/>
</dbReference>